<dbReference type="STRING" id="1250539.Ga0080574_TMP3375"/>
<dbReference type="KEGG" id="paby:Ga0080574_TMP3375"/>
<organism evidence="2 3">
    <name type="scientific">Salipiger abyssi</name>
    <dbReference type="NCBI Taxonomy" id="1250539"/>
    <lineage>
        <taxon>Bacteria</taxon>
        <taxon>Pseudomonadati</taxon>
        <taxon>Pseudomonadota</taxon>
        <taxon>Alphaproteobacteria</taxon>
        <taxon>Rhodobacterales</taxon>
        <taxon>Roseobacteraceae</taxon>
        <taxon>Salipiger</taxon>
    </lineage>
</organism>
<protein>
    <submittedName>
        <fullName evidence="2">Uncharacterized protein</fullName>
    </submittedName>
</protein>
<sequence>MTGYFIEQRRLDSWSPAVISGNAPATVAKNGKIYLRRSEGLGARIRETPREILTEDVGKPLAELATIYGADGAETFQPKTASEGASALPRIAPTDETQSTDTRTWNDYHDRHDHSRWAFAVIAVLALCGAAVMWFAVNDWFPALIKAMGWEG</sequence>
<keyword evidence="1" id="KW-0812">Transmembrane</keyword>
<reference evidence="2 3" key="1">
    <citation type="submission" date="2016-04" db="EMBL/GenBank/DDBJ databases">
        <title>Deep-sea bacteria in the southern Pacific.</title>
        <authorList>
            <person name="Tang K."/>
        </authorList>
    </citation>
    <scope>NUCLEOTIDE SEQUENCE [LARGE SCALE GENOMIC DNA]</scope>
    <source>
        <strain evidence="2 3">JLT2014</strain>
    </source>
</reference>
<dbReference type="RefSeq" id="WP_076702518.1">
    <property type="nucleotide sequence ID" value="NZ_CP015093.1"/>
</dbReference>
<keyword evidence="1" id="KW-0472">Membrane</keyword>
<name>A0A1P8UWE1_9RHOB</name>
<feature type="transmembrane region" description="Helical" evidence="1">
    <location>
        <begin position="117"/>
        <end position="137"/>
    </location>
</feature>
<gene>
    <name evidence="2" type="ORF">Ga0080574_TMP3375</name>
</gene>
<keyword evidence="1" id="KW-1133">Transmembrane helix</keyword>
<dbReference type="OrthoDB" id="9799090at2"/>
<proteinExistence type="predicted"/>
<evidence type="ECO:0000256" key="1">
    <source>
        <dbReference type="SAM" id="Phobius"/>
    </source>
</evidence>
<evidence type="ECO:0000313" key="3">
    <source>
        <dbReference type="Proteomes" id="UP000187059"/>
    </source>
</evidence>
<evidence type="ECO:0000313" key="2">
    <source>
        <dbReference type="EMBL" id="APZ53709.1"/>
    </source>
</evidence>
<accession>A0A1P8UWE1</accession>
<dbReference type="AlphaFoldDB" id="A0A1P8UWE1"/>
<keyword evidence="3" id="KW-1185">Reference proteome</keyword>
<dbReference type="EMBL" id="CP015093">
    <property type="protein sequence ID" value="APZ53709.1"/>
    <property type="molecule type" value="Genomic_DNA"/>
</dbReference>
<dbReference type="Proteomes" id="UP000187059">
    <property type="component" value="Chromosome"/>
</dbReference>